<proteinExistence type="predicted"/>
<sequence length="79" mass="8808">MVKAPPKPKPITKTKRINKKSGELTFSIGSRRVLINRIPFDITMTVFPPYLTMHLPKTTEAISQDIVIGTKANPDIFAS</sequence>
<organism evidence="1">
    <name type="scientific">bioreactor metagenome</name>
    <dbReference type="NCBI Taxonomy" id="1076179"/>
    <lineage>
        <taxon>unclassified sequences</taxon>
        <taxon>metagenomes</taxon>
        <taxon>ecological metagenomes</taxon>
    </lineage>
</organism>
<gene>
    <name evidence="1" type="ORF">SDC9_197533</name>
</gene>
<accession>A0A645IHF3</accession>
<reference evidence="1" key="1">
    <citation type="submission" date="2019-08" db="EMBL/GenBank/DDBJ databases">
        <authorList>
            <person name="Kucharzyk K."/>
            <person name="Murdoch R.W."/>
            <person name="Higgins S."/>
            <person name="Loffler F."/>
        </authorList>
    </citation>
    <scope>NUCLEOTIDE SEQUENCE</scope>
</reference>
<dbReference type="EMBL" id="VSSQ01113595">
    <property type="protein sequence ID" value="MPN49909.1"/>
    <property type="molecule type" value="Genomic_DNA"/>
</dbReference>
<evidence type="ECO:0000313" key="1">
    <source>
        <dbReference type="EMBL" id="MPN49909.1"/>
    </source>
</evidence>
<dbReference type="AlphaFoldDB" id="A0A645IHF3"/>
<name>A0A645IHF3_9ZZZZ</name>
<comment type="caution">
    <text evidence="1">The sequence shown here is derived from an EMBL/GenBank/DDBJ whole genome shotgun (WGS) entry which is preliminary data.</text>
</comment>
<protein>
    <submittedName>
        <fullName evidence="1">Uncharacterized protein</fullName>
    </submittedName>
</protein>